<name>A0ABW6E4C0_9ACTN</name>
<dbReference type="EMBL" id="JBHXPM010000032">
    <property type="protein sequence ID" value="MFD3959856.1"/>
    <property type="molecule type" value="Genomic_DNA"/>
</dbReference>
<gene>
    <name evidence="2" type="ORF">ACFWR3_27740</name>
</gene>
<keyword evidence="3" id="KW-1185">Reference proteome</keyword>
<sequence length="397" mass="42772">MTLAKNPAPGGQRPSAAELSNAASSFRLRMSVIDCATDVALDGTRDRHGHTVHPAAAEAARAHRDQAAVEAYRSHLAPHAEALLDVARLVLDELPPAQHLAGWQAVLDVLHATTAKIRWILERPAAPGSEDERAQQAALWPHLTVWADHGYIASDLADQREGGQHQKSPLTDEERQKWTEMAVAAQRRGELELTESWYAADGQPITIAYLVEVDESIVVALRGDPGAPGWQVIGHYEHEYEAGKDLPAPVPLGVLRPDLSRFNRPAPAPEESLQDLLRDVVEGRSAGDASNALLGAVQRGYAAGPMVRLQELVETSAQFASALETVQGQQVAGRLSALGRQIEFLTREVQQAAEDLGATVAVLPPHRTPVACVRPRPAVDTSPPVPPPIAGLPVRHR</sequence>
<accession>A0ABW6E4C0</accession>
<feature type="region of interest" description="Disordered" evidence="1">
    <location>
        <begin position="376"/>
        <end position="397"/>
    </location>
</feature>
<proteinExistence type="predicted"/>
<dbReference type="RefSeq" id="WP_107403049.1">
    <property type="nucleotide sequence ID" value="NZ_JBHVRE010000033.1"/>
</dbReference>
<organism evidence="2 3">
    <name type="scientific">Streptomyces bacillaris</name>
    <dbReference type="NCBI Taxonomy" id="68179"/>
    <lineage>
        <taxon>Bacteria</taxon>
        <taxon>Bacillati</taxon>
        <taxon>Actinomycetota</taxon>
        <taxon>Actinomycetes</taxon>
        <taxon>Kitasatosporales</taxon>
        <taxon>Streptomycetaceae</taxon>
        <taxon>Streptomyces</taxon>
    </lineage>
</organism>
<evidence type="ECO:0000313" key="3">
    <source>
        <dbReference type="Proteomes" id="UP001598300"/>
    </source>
</evidence>
<evidence type="ECO:0000256" key="1">
    <source>
        <dbReference type="SAM" id="MobiDB-lite"/>
    </source>
</evidence>
<protein>
    <submittedName>
        <fullName evidence="2">Uncharacterized protein</fullName>
    </submittedName>
</protein>
<dbReference type="Proteomes" id="UP001598300">
    <property type="component" value="Unassembled WGS sequence"/>
</dbReference>
<evidence type="ECO:0000313" key="2">
    <source>
        <dbReference type="EMBL" id="MFD3959856.1"/>
    </source>
</evidence>
<reference evidence="2 3" key="1">
    <citation type="submission" date="2024-09" db="EMBL/GenBank/DDBJ databases">
        <title>The Natural Products Discovery Center: Release of the First 8490 Sequenced Strains for Exploring Actinobacteria Biosynthetic Diversity.</title>
        <authorList>
            <person name="Kalkreuter E."/>
            <person name="Kautsar S.A."/>
            <person name="Yang D."/>
            <person name="Bader C.D."/>
            <person name="Teijaro C.N."/>
            <person name="Fluegel L."/>
            <person name="Davis C.M."/>
            <person name="Simpson J.R."/>
            <person name="Lauterbach L."/>
            <person name="Steele A.D."/>
            <person name="Gui C."/>
            <person name="Meng S."/>
            <person name="Li G."/>
            <person name="Viehrig K."/>
            <person name="Ye F."/>
            <person name="Su P."/>
            <person name="Kiefer A.F."/>
            <person name="Nichols A."/>
            <person name="Cepeda A.J."/>
            <person name="Yan W."/>
            <person name="Fan B."/>
            <person name="Jiang Y."/>
            <person name="Adhikari A."/>
            <person name="Zheng C.-J."/>
            <person name="Schuster L."/>
            <person name="Cowan T.M."/>
            <person name="Smanski M.J."/>
            <person name="Chevrette M.G."/>
            <person name="De Carvalho L.P.S."/>
            <person name="Shen B."/>
        </authorList>
    </citation>
    <scope>NUCLEOTIDE SEQUENCE [LARGE SCALE GENOMIC DNA]</scope>
    <source>
        <strain evidence="2 3">NPDC058584</strain>
    </source>
</reference>
<comment type="caution">
    <text evidence="2">The sequence shown here is derived from an EMBL/GenBank/DDBJ whole genome shotgun (WGS) entry which is preliminary data.</text>
</comment>